<dbReference type="SMART" id="SM00248">
    <property type="entry name" value="ANK"/>
    <property type="match status" value="4"/>
</dbReference>
<dbReference type="SUPFAM" id="SSF48403">
    <property type="entry name" value="Ankyrin repeat"/>
    <property type="match status" value="1"/>
</dbReference>
<dbReference type="EMBL" id="CADCXV010001416">
    <property type="protein sequence ID" value="CAB0044214.1"/>
    <property type="molecule type" value="Genomic_DNA"/>
</dbReference>
<dbReference type="PANTHER" id="PTHR24126">
    <property type="entry name" value="ANKYRIN REPEAT, PH AND SEC7 DOMAIN CONTAINING PROTEIN SECG-RELATED"/>
    <property type="match status" value="1"/>
</dbReference>
<name>A0A6H5J2I0_9HYME</name>
<gene>
    <name evidence="4" type="ORF">TBRA_LOCUS15802</name>
</gene>
<dbReference type="PROSITE" id="PS50088">
    <property type="entry name" value="ANK_REPEAT"/>
    <property type="match status" value="1"/>
</dbReference>
<dbReference type="InterPro" id="IPR036770">
    <property type="entry name" value="Ankyrin_rpt-contain_sf"/>
</dbReference>
<dbReference type="Gene3D" id="1.25.40.20">
    <property type="entry name" value="Ankyrin repeat-containing domain"/>
    <property type="match status" value="2"/>
</dbReference>
<accession>A0A6H5J2I0</accession>
<keyword evidence="5" id="KW-1185">Reference proteome</keyword>
<reference evidence="4 5" key="1">
    <citation type="submission" date="2020-02" db="EMBL/GenBank/DDBJ databases">
        <authorList>
            <person name="Ferguson B K."/>
        </authorList>
    </citation>
    <scope>NUCLEOTIDE SEQUENCE [LARGE SCALE GENOMIC DNA]</scope>
</reference>
<protein>
    <submittedName>
        <fullName evidence="4">Uncharacterized protein</fullName>
    </submittedName>
</protein>
<dbReference type="PROSITE" id="PS50297">
    <property type="entry name" value="ANK_REP_REGION"/>
    <property type="match status" value="1"/>
</dbReference>
<sequence>MATSLFEISSANYYQVQIDVQDKLGNTPLHLALDKSNVSRLNPCPACSRFERIASYIVQHAGNLHGFKLLLEKGANPNLVNNDGSTPLHVICRREKYIFEDWMKTFLKINDANHQNVSLDVADKMGRTPLHLALAHDHKKLVELLIRRGANANVADAEGLTPLHMICKQDDLAGFLTTFFEINLEVNQLVQVNVEDKKGRTPLQWAHRNISEKFKAASGT</sequence>
<proteinExistence type="predicted"/>
<dbReference type="Pfam" id="PF12796">
    <property type="entry name" value="Ank_2"/>
    <property type="match status" value="1"/>
</dbReference>
<dbReference type="AlphaFoldDB" id="A0A6H5J2I0"/>
<feature type="repeat" description="ANK" evidence="3">
    <location>
        <begin position="125"/>
        <end position="157"/>
    </location>
</feature>
<dbReference type="Proteomes" id="UP000479190">
    <property type="component" value="Unassembled WGS sequence"/>
</dbReference>
<dbReference type="PANTHER" id="PTHR24126:SF65">
    <property type="entry name" value="CHROMOSOME UNDETERMINED SCAFFOLD_20, WHOLE GENOME SHOTGUN SEQUENCE"/>
    <property type="match status" value="1"/>
</dbReference>
<evidence type="ECO:0000313" key="5">
    <source>
        <dbReference type="Proteomes" id="UP000479190"/>
    </source>
</evidence>
<keyword evidence="1" id="KW-0677">Repeat</keyword>
<evidence type="ECO:0000256" key="2">
    <source>
        <dbReference type="ARBA" id="ARBA00023043"/>
    </source>
</evidence>
<evidence type="ECO:0000256" key="1">
    <source>
        <dbReference type="ARBA" id="ARBA00022737"/>
    </source>
</evidence>
<evidence type="ECO:0000313" key="4">
    <source>
        <dbReference type="EMBL" id="CAB0044214.1"/>
    </source>
</evidence>
<dbReference type="InterPro" id="IPR002110">
    <property type="entry name" value="Ankyrin_rpt"/>
</dbReference>
<evidence type="ECO:0000256" key="3">
    <source>
        <dbReference type="PROSITE-ProRule" id="PRU00023"/>
    </source>
</evidence>
<dbReference type="PRINTS" id="PR01415">
    <property type="entry name" value="ANKYRIN"/>
</dbReference>
<organism evidence="4 5">
    <name type="scientific">Trichogramma brassicae</name>
    <dbReference type="NCBI Taxonomy" id="86971"/>
    <lineage>
        <taxon>Eukaryota</taxon>
        <taxon>Metazoa</taxon>
        <taxon>Ecdysozoa</taxon>
        <taxon>Arthropoda</taxon>
        <taxon>Hexapoda</taxon>
        <taxon>Insecta</taxon>
        <taxon>Pterygota</taxon>
        <taxon>Neoptera</taxon>
        <taxon>Endopterygota</taxon>
        <taxon>Hymenoptera</taxon>
        <taxon>Apocrita</taxon>
        <taxon>Proctotrupomorpha</taxon>
        <taxon>Chalcidoidea</taxon>
        <taxon>Trichogrammatidae</taxon>
        <taxon>Trichogramma</taxon>
    </lineage>
</organism>
<dbReference type="OrthoDB" id="194358at2759"/>
<keyword evidence="2 3" id="KW-0040">ANK repeat</keyword>